<comment type="caution">
    <text evidence="2">The sequence shown here is derived from an EMBL/GenBank/DDBJ whole genome shotgun (WGS) entry which is preliminary data.</text>
</comment>
<accession>A0AAV6UTB5</accession>
<proteinExistence type="predicted"/>
<dbReference type="Proteomes" id="UP000827092">
    <property type="component" value="Unassembled WGS sequence"/>
</dbReference>
<protein>
    <submittedName>
        <fullName evidence="2">Uncharacterized protein</fullName>
    </submittedName>
</protein>
<evidence type="ECO:0000313" key="2">
    <source>
        <dbReference type="EMBL" id="KAG8187029.1"/>
    </source>
</evidence>
<keyword evidence="3" id="KW-1185">Reference proteome</keyword>
<evidence type="ECO:0000313" key="3">
    <source>
        <dbReference type="Proteomes" id="UP000827092"/>
    </source>
</evidence>
<evidence type="ECO:0000256" key="1">
    <source>
        <dbReference type="SAM" id="MobiDB-lite"/>
    </source>
</evidence>
<name>A0AAV6UTB5_9ARAC</name>
<dbReference type="AlphaFoldDB" id="A0AAV6UTB5"/>
<gene>
    <name evidence="2" type="ORF">JTE90_019239</name>
</gene>
<dbReference type="EMBL" id="JAFNEN010000281">
    <property type="protein sequence ID" value="KAG8187029.1"/>
    <property type="molecule type" value="Genomic_DNA"/>
</dbReference>
<sequence length="67" mass="7468">MKSWGAKGLRRGRSGEQVFVQKERPLLRVEEIPFVPFNRIECFDESGARGATPRGTQADPTATALHI</sequence>
<feature type="region of interest" description="Disordered" evidence="1">
    <location>
        <begin position="46"/>
        <end position="67"/>
    </location>
</feature>
<organism evidence="2 3">
    <name type="scientific">Oedothorax gibbosus</name>
    <dbReference type="NCBI Taxonomy" id="931172"/>
    <lineage>
        <taxon>Eukaryota</taxon>
        <taxon>Metazoa</taxon>
        <taxon>Ecdysozoa</taxon>
        <taxon>Arthropoda</taxon>
        <taxon>Chelicerata</taxon>
        <taxon>Arachnida</taxon>
        <taxon>Araneae</taxon>
        <taxon>Araneomorphae</taxon>
        <taxon>Entelegynae</taxon>
        <taxon>Araneoidea</taxon>
        <taxon>Linyphiidae</taxon>
        <taxon>Erigoninae</taxon>
        <taxon>Oedothorax</taxon>
    </lineage>
</organism>
<reference evidence="2 3" key="1">
    <citation type="journal article" date="2022" name="Nat. Ecol. Evol.">
        <title>A masculinizing supergene underlies an exaggerated male reproductive morph in a spider.</title>
        <authorList>
            <person name="Hendrickx F."/>
            <person name="De Corte Z."/>
            <person name="Sonet G."/>
            <person name="Van Belleghem S.M."/>
            <person name="Kostlbacher S."/>
            <person name="Vangestel C."/>
        </authorList>
    </citation>
    <scope>NUCLEOTIDE SEQUENCE [LARGE SCALE GENOMIC DNA]</scope>
    <source>
        <strain evidence="2">W744_W776</strain>
    </source>
</reference>